<proteinExistence type="inferred from homology"/>
<dbReference type="GO" id="GO:0019843">
    <property type="term" value="F:rRNA binding"/>
    <property type="evidence" value="ECO:0007669"/>
    <property type="project" value="UniProtKB-UniRule"/>
</dbReference>
<evidence type="ECO:0000256" key="5">
    <source>
        <dbReference type="RuleBase" id="RU003919"/>
    </source>
</evidence>
<dbReference type="GO" id="GO:0006412">
    <property type="term" value="P:translation"/>
    <property type="evidence" value="ECO:0007669"/>
    <property type="project" value="UniProtKB-UniRule"/>
</dbReference>
<dbReference type="PROSITE" id="PS00362">
    <property type="entry name" value="RIBOSOMAL_S15"/>
    <property type="match status" value="1"/>
</dbReference>
<keyword evidence="2 4" id="KW-0687">Ribonucleoprotein</keyword>
<keyword evidence="4 6" id="KW-0694">RNA-binding</keyword>
<protein>
    <recommendedName>
        <fullName evidence="4">Small ribosomal subunit protein uS15</fullName>
    </recommendedName>
</protein>
<dbReference type="SUPFAM" id="SSF47060">
    <property type="entry name" value="S15/NS1 RNA-binding domain"/>
    <property type="match status" value="1"/>
</dbReference>
<evidence type="ECO:0000256" key="4">
    <source>
        <dbReference type="HAMAP-Rule" id="MF_01343"/>
    </source>
</evidence>
<accession>A0A1F4VJY8</accession>
<dbReference type="Gene3D" id="1.10.287.10">
    <property type="entry name" value="S15/NS1, RNA-binding"/>
    <property type="match status" value="1"/>
</dbReference>
<dbReference type="AlphaFoldDB" id="A0A1F4VJY8"/>
<evidence type="ECO:0000256" key="6">
    <source>
        <dbReference type="RuleBase" id="RU004524"/>
    </source>
</evidence>
<dbReference type="EMBL" id="MEVN01000012">
    <property type="protein sequence ID" value="OGC57489.1"/>
    <property type="molecule type" value="Genomic_DNA"/>
</dbReference>
<comment type="function">
    <text evidence="4">Forms an intersubunit bridge (bridge B4) with the 23S rRNA of the 50S subunit in the ribosome.</text>
</comment>
<organism evidence="7 8">
    <name type="scientific">candidate division WWE3 bacterium RIFCSPLOWO2_12_FULL_36_10</name>
    <dbReference type="NCBI Taxonomy" id="1802630"/>
    <lineage>
        <taxon>Bacteria</taxon>
        <taxon>Katanobacteria</taxon>
    </lineage>
</organism>
<dbReference type="Gene3D" id="6.10.250.3130">
    <property type="match status" value="1"/>
</dbReference>
<comment type="subunit">
    <text evidence="3 4">Part of the 30S ribosomal subunit. Forms a bridge to the 50S subunit in the 70S ribosome, contacting the 23S rRNA.</text>
</comment>
<evidence type="ECO:0000256" key="3">
    <source>
        <dbReference type="ARBA" id="ARBA00064542"/>
    </source>
</evidence>
<comment type="caution">
    <text evidence="7">The sequence shown here is derived from an EMBL/GenBank/DDBJ whole genome shotgun (WGS) entry which is preliminary data.</text>
</comment>
<dbReference type="InterPro" id="IPR005290">
    <property type="entry name" value="Ribosomal_uS15_bac-type"/>
</dbReference>
<evidence type="ECO:0000256" key="2">
    <source>
        <dbReference type="ARBA" id="ARBA00023274"/>
    </source>
</evidence>
<reference evidence="7 8" key="1">
    <citation type="journal article" date="2016" name="Nat. Commun.">
        <title>Thousands of microbial genomes shed light on interconnected biogeochemical processes in an aquifer system.</title>
        <authorList>
            <person name="Anantharaman K."/>
            <person name="Brown C.T."/>
            <person name="Hug L.A."/>
            <person name="Sharon I."/>
            <person name="Castelle C.J."/>
            <person name="Probst A.J."/>
            <person name="Thomas B.C."/>
            <person name="Singh A."/>
            <person name="Wilkins M.J."/>
            <person name="Karaoz U."/>
            <person name="Brodie E.L."/>
            <person name="Williams K.H."/>
            <person name="Hubbard S.S."/>
            <person name="Banfield J.F."/>
        </authorList>
    </citation>
    <scope>NUCLEOTIDE SEQUENCE [LARGE SCALE GENOMIC DNA]</scope>
</reference>
<gene>
    <name evidence="4" type="primary">rpsO</name>
    <name evidence="7" type="ORF">A3H26_01330</name>
</gene>
<evidence type="ECO:0000256" key="1">
    <source>
        <dbReference type="ARBA" id="ARBA00022980"/>
    </source>
</evidence>
<dbReference type="Proteomes" id="UP000177763">
    <property type="component" value="Unassembled WGS sequence"/>
</dbReference>
<dbReference type="GO" id="GO:0022627">
    <property type="term" value="C:cytosolic small ribosomal subunit"/>
    <property type="evidence" value="ECO:0007669"/>
    <property type="project" value="TreeGrafter"/>
</dbReference>
<dbReference type="NCBIfam" id="TIGR00952">
    <property type="entry name" value="S15_bact"/>
    <property type="match status" value="1"/>
</dbReference>
<sequence>MIIKDKKVKIIKENRLHESDTGSPEVQVALLSERIASLTTHLKGHKKDVHSRRGLLQMVNKRRRLLSYLKKKSEDRYNVVLERLDLNK</sequence>
<dbReference type="SMART" id="SM01387">
    <property type="entry name" value="Ribosomal_S15"/>
    <property type="match status" value="1"/>
</dbReference>
<comment type="function">
    <text evidence="4 6">One of the primary rRNA binding proteins, it binds directly to 16S rRNA where it helps nucleate assembly of the platform of the 30S subunit by binding and bridging several RNA helices of the 16S rRNA.</text>
</comment>
<dbReference type="PANTHER" id="PTHR23321:SF26">
    <property type="entry name" value="SMALL RIBOSOMAL SUBUNIT PROTEIN US15M"/>
    <property type="match status" value="1"/>
</dbReference>
<dbReference type="CDD" id="cd00353">
    <property type="entry name" value="Ribosomal_S15p_S13e"/>
    <property type="match status" value="1"/>
</dbReference>
<evidence type="ECO:0000313" key="8">
    <source>
        <dbReference type="Proteomes" id="UP000177763"/>
    </source>
</evidence>
<keyword evidence="4 6" id="KW-0699">rRNA-binding</keyword>
<dbReference type="HAMAP" id="MF_01343_B">
    <property type="entry name" value="Ribosomal_uS15_B"/>
    <property type="match status" value="1"/>
</dbReference>
<name>A0A1F4VJY8_UNCKA</name>
<comment type="similarity">
    <text evidence="4 5">Belongs to the universal ribosomal protein uS15 family.</text>
</comment>
<dbReference type="STRING" id="1802630.A3H26_01330"/>
<dbReference type="PANTHER" id="PTHR23321">
    <property type="entry name" value="RIBOSOMAL PROTEIN S15, BACTERIAL AND ORGANELLAR"/>
    <property type="match status" value="1"/>
</dbReference>
<dbReference type="FunFam" id="1.10.287.10:FF:000002">
    <property type="entry name" value="30S ribosomal protein S15"/>
    <property type="match status" value="1"/>
</dbReference>
<dbReference type="Pfam" id="PF00312">
    <property type="entry name" value="Ribosomal_S15"/>
    <property type="match status" value="1"/>
</dbReference>
<dbReference type="GO" id="GO:0003735">
    <property type="term" value="F:structural constituent of ribosome"/>
    <property type="evidence" value="ECO:0007669"/>
    <property type="project" value="InterPro"/>
</dbReference>
<evidence type="ECO:0000313" key="7">
    <source>
        <dbReference type="EMBL" id="OGC57489.1"/>
    </source>
</evidence>
<keyword evidence="1 4" id="KW-0689">Ribosomal protein</keyword>
<dbReference type="InterPro" id="IPR000589">
    <property type="entry name" value="Ribosomal_uS15"/>
</dbReference>
<dbReference type="InterPro" id="IPR009068">
    <property type="entry name" value="uS15_NS1_RNA-bd_sf"/>
</dbReference>